<evidence type="ECO:0000313" key="2">
    <source>
        <dbReference type="EMBL" id="CAL5219329.1"/>
    </source>
</evidence>
<keyword evidence="3" id="KW-1185">Reference proteome</keyword>
<reference evidence="2 3" key="1">
    <citation type="submission" date="2024-06" db="EMBL/GenBank/DDBJ databases">
        <authorList>
            <person name="Kraege A."/>
            <person name="Thomma B."/>
        </authorList>
    </citation>
    <scope>NUCLEOTIDE SEQUENCE [LARGE SCALE GENOMIC DNA]</scope>
</reference>
<evidence type="ECO:0000313" key="3">
    <source>
        <dbReference type="Proteomes" id="UP001497392"/>
    </source>
</evidence>
<feature type="transmembrane region" description="Helical" evidence="1">
    <location>
        <begin position="91"/>
        <end position="113"/>
    </location>
</feature>
<feature type="transmembrane region" description="Helical" evidence="1">
    <location>
        <begin position="133"/>
        <end position="153"/>
    </location>
</feature>
<dbReference type="PANTHER" id="PTHR37231:SF2">
    <property type="entry name" value="EXPRESSED PROTEIN"/>
    <property type="match status" value="1"/>
</dbReference>
<organism evidence="2 3">
    <name type="scientific">Coccomyxa viridis</name>
    <dbReference type="NCBI Taxonomy" id="1274662"/>
    <lineage>
        <taxon>Eukaryota</taxon>
        <taxon>Viridiplantae</taxon>
        <taxon>Chlorophyta</taxon>
        <taxon>core chlorophytes</taxon>
        <taxon>Trebouxiophyceae</taxon>
        <taxon>Trebouxiophyceae incertae sedis</taxon>
        <taxon>Coccomyxaceae</taxon>
        <taxon>Coccomyxa</taxon>
    </lineage>
</organism>
<gene>
    <name evidence="2" type="primary">g1141</name>
    <name evidence="2" type="ORF">VP750_LOCUS988</name>
</gene>
<protein>
    <submittedName>
        <fullName evidence="2">G1141 protein</fullName>
    </submittedName>
</protein>
<keyword evidence="1" id="KW-0472">Membrane</keyword>
<name>A0ABP1FJF1_9CHLO</name>
<evidence type="ECO:0000256" key="1">
    <source>
        <dbReference type="SAM" id="Phobius"/>
    </source>
</evidence>
<dbReference type="PANTHER" id="PTHR37231">
    <property type="entry name" value="EXPRESSED PROTEIN"/>
    <property type="match status" value="1"/>
</dbReference>
<keyword evidence="1" id="KW-0812">Transmembrane</keyword>
<comment type="caution">
    <text evidence="2">The sequence shown here is derived from an EMBL/GenBank/DDBJ whole genome shotgun (WGS) entry which is preliminary data.</text>
</comment>
<accession>A0ABP1FJF1</accession>
<proteinExistence type="predicted"/>
<dbReference type="EMBL" id="CAXHTA020000002">
    <property type="protein sequence ID" value="CAL5219329.1"/>
    <property type="molecule type" value="Genomic_DNA"/>
</dbReference>
<feature type="transmembrane region" description="Helical" evidence="1">
    <location>
        <begin position="59"/>
        <end position="79"/>
    </location>
</feature>
<keyword evidence="1" id="KW-1133">Transmembrane helix</keyword>
<dbReference type="Proteomes" id="UP001497392">
    <property type="component" value="Unassembled WGS sequence"/>
</dbReference>
<sequence>MMSTPLGLRTNAPCNLTGPRPFSRIARTGASQSRTVRRQRSCHITHAASDSETGTAGKAAVALGALANPIVLVSDYVLFKTGRGLPEGPGGLFGAAEGVSYLVVVGVVGWSLYTKSKTGSGLPAGPAGLLGAIEGTSFLTLLVSIAVFGLQIVQKGSLPGITG</sequence>